<dbReference type="Proteomes" id="UP000078492">
    <property type="component" value="Unassembled WGS sequence"/>
</dbReference>
<dbReference type="GO" id="GO:0045089">
    <property type="term" value="P:positive regulation of innate immune response"/>
    <property type="evidence" value="ECO:0007669"/>
    <property type="project" value="TreeGrafter"/>
</dbReference>
<evidence type="ECO:0000259" key="1">
    <source>
        <dbReference type="PROSITE" id="PS50017"/>
    </source>
</evidence>
<dbReference type="AlphaFoldDB" id="A0A151J2S1"/>
<dbReference type="EMBL" id="KQ980336">
    <property type="protein sequence ID" value="KYN16485.1"/>
    <property type="molecule type" value="Genomic_DNA"/>
</dbReference>
<dbReference type="GO" id="GO:0097191">
    <property type="term" value="P:extrinsic apoptotic signaling pathway"/>
    <property type="evidence" value="ECO:0007669"/>
    <property type="project" value="TreeGrafter"/>
</dbReference>
<dbReference type="PANTHER" id="PTHR15077:SF10">
    <property type="entry name" value="FAS-ASSOCIATED DEATH DOMAIN PROTEIN"/>
    <property type="match status" value="1"/>
</dbReference>
<dbReference type="STRING" id="471704.A0A151J2S1"/>
<reference evidence="2 3" key="1">
    <citation type="submission" date="2015-09" db="EMBL/GenBank/DDBJ databases">
        <title>Trachymyrmex cornetzi WGS genome.</title>
        <authorList>
            <person name="Nygaard S."/>
            <person name="Hu H."/>
            <person name="Boomsma J."/>
            <person name="Zhang G."/>
        </authorList>
    </citation>
    <scope>NUCLEOTIDE SEQUENCE [LARGE SCALE GENOMIC DNA]</scope>
    <source>
        <strain evidence="2">Tcor2-1</strain>
        <tissue evidence="2">Whole body</tissue>
    </source>
</reference>
<sequence length="279" mass="32900">KMFEKYTLLCQDFLSTAEPFIDSNILNQLKCNYVHEIDSKRKLSQTKDLKMFIRLLEKRDIMSYSNIQPLWYISKRYIHKPDLESKLQDYESWLEAVSPLSLCNIYQSEDRVPLIETSDSQREQRLENTAVLVPSLASESICSEYACNSMLSQLLIENSTKPFSNSSQTLYCNSEQKEQYNLDKRRKLQEAVMLQVKDRLGRSWRDVARHLGVTECEIDATQSKYPYDLKEQIYEILKIYILQSDTEQWAINLIRALEKGRRRDIKELVEELILKNSNI</sequence>
<name>A0A151J2S1_9HYME</name>
<organism evidence="2 3">
    <name type="scientific">Trachymyrmex cornetzi</name>
    <dbReference type="NCBI Taxonomy" id="471704"/>
    <lineage>
        <taxon>Eukaryota</taxon>
        <taxon>Metazoa</taxon>
        <taxon>Ecdysozoa</taxon>
        <taxon>Arthropoda</taxon>
        <taxon>Hexapoda</taxon>
        <taxon>Insecta</taxon>
        <taxon>Pterygota</taxon>
        <taxon>Neoptera</taxon>
        <taxon>Endopterygota</taxon>
        <taxon>Hymenoptera</taxon>
        <taxon>Apocrita</taxon>
        <taxon>Aculeata</taxon>
        <taxon>Formicoidea</taxon>
        <taxon>Formicidae</taxon>
        <taxon>Myrmicinae</taxon>
        <taxon>Trachymyrmex</taxon>
    </lineage>
</organism>
<dbReference type="SMART" id="SM00005">
    <property type="entry name" value="DEATH"/>
    <property type="match status" value="1"/>
</dbReference>
<dbReference type="CDD" id="cd01670">
    <property type="entry name" value="Death"/>
    <property type="match status" value="1"/>
</dbReference>
<evidence type="ECO:0000313" key="3">
    <source>
        <dbReference type="Proteomes" id="UP000078492"/>
    </source>
</evidence>
<dbReference type="Gene3D" id="1.10.533.10">
    <property type="entry name" value="Death Domain, Fas"/>
    <property type="match status" value="2"/>
</dbReference>
<accession>A0A151J2S1</accession>
<dbReference type="InterPro" id="IPR011029">
    <property type="entry name" value="DEATH-like_dom_sf"/>
</dbReference>
<proteinExistence type="predicted"/>
<dbReference type="InterPro" id="IPR016729">
    <property type="entry name" value="FADD"/>
</dbReference>
<dbReference type="SUPFAM" id="SSF47986">
    <property type="entry name" value="DEATH domain"/>
    <property type="match status" value="1"/>
</dbReference>
<dbReference type="PROSITE" id="PS50017">
    <property type="entry name" value="DEATH_DOMAIN"/>
    <property type="match status" value="1"/>
</dbReference>
<dbReference type="GO" id="GO:0031265">
    <property type="term" value="C:CD95 death-inducing signaling complex"/>
    <property type="evidence" value="ECO:0007669"/>
    <property type="project" value="TreeGrafter"/>
</dbReference>
<dbReference type="PANTHER" id="PTHR15077">
    <property type="entry name" value="FAS-ASSOCIATING DEATH DOMAIN-CONTAINING PROTEIN FADD"/>
    <property type="match status" value="1"/>
</dbReference>
<gene>
    <name evidence="2" type="ORF">ALC57_11253</name>
</gene>
<feature type="non-terminal residue" evidence="2">
    <location>
        <position position="1"/>
    </location>
</feature>
<dbReference type="InterPro" id="IPR000488">
    <property type="entry name" value="Death_dom"/>
</dbReference>
<feature type="domain" description="Death" evidence="1">
    <location>
        <begin position="189"/>
        <end position="273"/>
    </location>
</feature>
<protein>
    <submittedName>
        <fullName evidence="2">Death domain-containing adapter protein BG4</fullName>
    </submittedName>
</protein>
<keyword evidence="3" id="KW-1185">Reference proteome</keyword>
<evidence type="ECO:0000313" key="2">
    <source>
        <dbReference type="EMBL" id="KYN16485.1"/>
    </source>
</evidence>
<dbReference type="GO" id="GO:0005123">
    <property type="term" value="F:death receptor binding"/>
    <property type="evidence" value="ECO:0007669"/>
    <property type="project" value="TreeGrafter"/>
</dbReference>
<dbReference type="GO" id="GO:0089720">
    <property type="term" value="F:caspase binding"/>
    <property type="evidence" value="ECO:0007669"/>
    <property type="project" value="TreeGrafter"/>
</dbReference>
<dbReference type="Pfam" id="PF00531">
    <property type="entry name" value="Death"/>
    <property type="match status" value="1"/>
</dbReference>